<sequence>MKSIFFTIILYCCSIAWAQQPLKIGVLSDPHLHDIYPIDTTETLMPFYNSKANTYELVRSLESQMSSTRLFNENYFAFRQALSDLAAQNVKLVIISGDYTDDGQFLNVTATDRLLSEYSDRYGMRFFITNGNHEAVNPIDQEGGKTDFITQQGQIIGVYSSAELLKNKKDIVYEPMRELGYESMYPLLKNYSLEPHPSDLFYTTPFHVFDYETYQYSTDTFILTHRKYEVKGTEYTDLTYLVEPVKDLWILSIDGNMYNKLAESKFKNISDGYHFIKERQYLLDWIKMIVSEAKKRNKKLLAFGHYPILEFNNAQTLALENLLGENQFQLNRVPTEETQISFRNTGLPIHFAGHMHINQHGFLKKGENILWNIQVPSLAAYPPAYKIVAIEKREYHIKTIELREVKGYNTLFDLYKKVANESDFSDFFKADNYYELTKSHLKYLSEHRFLNTDFADKKWDIYKNAINLREIMDSDLKSKLSSNSLKVINNLDFKTIVFDLYLIRNGNDIGIKEIDQNRLKLYQEWSQAISASESQSNLDKLVLLIYQMYLNSIPTQYLKIEGN</sequence>
<keyword evidence="1" id="KW-0732">Signal</keyword>
<dbReference type="OrthoDB" id="5695107at2"/>
<feature type="signal peptide" evidence="1">
    <location>
        <begin position="1"/>
        <end position="18"/>
    </location>
</feature>
<dbReference type="EMBL" id="SOAG01000006">
    <property type="protein sequence ID" value="TDS63637.1"/>
    <property type="molecule type" value="Genomic_DNA"/>
</dbReference>
<feature type="chain" id="PRO_5020710722" evidence="1">
    <location>
        <begin position="19"/>
        <end position="563"/>
    </location>
</feature>
<dbReference type="AlphaFoldDB" id="A0A4R7F4P7"/>
<dbReference type="Pfam" id="PF00149">
    <property type="entry name" value="Metallophos"/>
    <property type="match status" value="1"/>
</dbReference>
<keyword evidence="4" id="KW-1185">Reference proteome</keyword>
<organism evidence="3 4">
    <name type="scientific">Myroides indicus</name>
    <dbReference type="NCBI Taxonomy" id="1323422"/>
    <lineage>
        <taxon>Bacteria</taxon>
        <taxon>Pseudomonadati</taxon>
        <taxon>Bacteroidota</taxon>
        <taxon>Flavobacteriia</taxon>
        <taxon>Flavobacteriales</taxon>
        <taxon>Flavobacteriaceae</taxon>
        <taxon>Myroides</taxon>
    </lineage>
</organism>
<accession>A0A4R7F4P7</accession>
<evidence type="ECO:0000259" key="2">
    <source>
        <dbReference type="Pfam" id="PF00149"/>
    </source>
</evidence>
<proteinExistence type="predicted"/>
<evidence type="ECO:0000256" key="1">
    <source>
        <dbReference type="SAM" id="SignalP"/>
    </source>
</evidence>
<dbReference type="GO" id="GO:0016787">
    <property type="term" value="F:hydrolase activity"/>
    <property type="evidence" value="ECO:0007669"/>
    <property type="project" value="InterPro"/>
</dbReference>
<evidence type="ECO:0000313" key="3">
    <source>
        <dbReference type="EMBL" id="TDS63637.1"/>
    </source>
</evidence>
<reference evidence="3 4" key="1">
    <citation type="submission" date="2019-03" db="EMBL/GenBank/DDBJ databases">
        <title>Genomic Encyclopedia of Archaeal and Bacterial Type Strains, Phase II (KMG-II): from individual species to whole genera.</title>
        <authorList>
            <person name="Goeker M."/>
        </authorList>
    </citation>
    <scope>NUCLEOTIDE SEQUENCE [LARGE SCALE GENOMIC DNA]</scope>
    <source>
        <strain evidence="3 4">DSM 28213</strain>
    </source>
</reference>
<protein>
    <submittedName>
        <fullName evidence="3">Calcineurin-like phosphoesterase family protein</fullName>
    </submittedName>
</protein>
<evidence type="ECO:0000313" key="4">
    <source>
        <dbReference type="Proteomes" id="UP000295215"/>
    </source>
</evidence>
<dbReference type="InterPro" id="IPR029052">
    <property type="entry name" value="Metallo-depent_PP-like"/>
</dbReference>
<comment type="caution">
    <text evidence="3">The sequence shown here is derived from an EMBL/GenBank/DDBJ whole genome shotgun (WGS) entry which is preliminary data.</text>
</comment>
<gene>
    <name evidence="3" type="ORF">C8P70_10669</name>
</gene>
<dbReference type="Proteomes" id="UP000295215">
    <property type="component" value="Unassembled WGS sequence"/>
</dbReference>
<dbReference type="RefSeq" id="WP_133712029.1">
    <property type="nucleotide sequence ID" value="NZ_SOAG01000006.1"/>
</dbReference>
<dbReference type="SUPFAM" id="SSF56300">
    <property type="entry name" value="Metallo-dependent phosphatases"/>
    <property type="match status" value="1"/>
</dbReference>
<dbReference type="Gene3D" id="3.60.21.10">
    <property type="match status" value="2"/>
</dbReference>
<name>A0A4R7F4P7_9FLAO</name>
<dbReference type="InterPro" id="IPR004843">
    <property type="entry name" value="Calcineurin-like_PHP"/>
</dbReference>
<feature type="domain" description="Calcineurin-like phosphoesterase" evidence="2">
    <location>
        <begin position="22"/>
        <end position="357"/>
    </location>
</feature>